<dbReference type="STRING" id="1077348.A0A2G8SF95"/>
<evidence type="ECO:0000256" key="9">
    <source>
        <dbReference type="ARBA" id="ARBA00023002"/>
    </source>
</evidence>
<comment type="caution">
    <text evidence="16">The sequence shown here is derived from an EMBL/GenBank/DDBJ whole genome shotgun (WGS) entry which is preliminary data.</text>
</comment>
<evidence type="ECO:0000256" key="3">
    <source>
        <dbReference type="ARBA" id="ARBA00005179"/>
    </source>
</evidence>
<keyword evidence="12 15" id="KW-0472">Membrane</keyword>
<evidence type="ECO:0000256" key="5">
    <source>
        <dbReference type="ARBA" id="ARBA00022617"/>
    </source>
</evidence>
<dbReference type="OrthoDB" id="1470350at2759"/>
<dbReference type="PROSITE" id="PS00086">
    <property type="entry name" value="CYTOCHROME_P450"/>
    <property type="match status" value="1"/>
</dbReference>
<evidence type="ECO:0000256" key="12">
    <source>
        <dbReference type="ARBA" id="ARBA00023136"/>
    </source>
</evidence>
<accession>A0A2G8SF95</accession>
<keyword evidence="11 14" id="KW-0503">Monooxygenase</keyword>
<dbReference type="InterPro" id="IPR050364">
    <property type="entry name" value="Cytochrome_P450_fung"/>
</dbReference>
<keyword evidence="9 14" id="KW-0560">Oxidoreductase</keyword>
<feature type="transmembrane region" description="Helical" evidence="15">
    <location>
        <begin position="20"/>
        <end position="37"/>
    </location>
</feature>
<reference evidence="16 17" key="1">
    <citation type="journal article" date="2015" name="Sci. Rep.">
        <title>Chromosome-level genome map provides insights into diverse defense mechanisms in the medicinal fungus Ganoderma sinense.</title>
        <authorList>
            <person name="Zhu Y."/>
            <person name="Xu J."/>
            <person name="Sun C."/>
            <person name="Zhou S."/>
            <person name="Xu H."/>
            <person name="Nelson D.R."/>
            <person name="Qian J."/>
            <person name="Song J."/>
            <person name="Luo H."/>
            <person name="Xiang L."/>
            <person name="Li Y."/>
            <person name="Xu Z."/>
            <person name="Ji A."/>
            <person name="Wang L."/>
            <person name="Lu S."/>
            <person name="Hayward A."/>
            <person name="Sun W."/>
            <person name="Li X."/>
            <person name="Schwartz D.C."/>
            <person name="Wang Y."/>
            <person name="Chen S."/>
        </authorList>
    </citation>
    <scope>NUCLEOTIDE SEQUENCE [LARGE SCALE GENOMIC DNA]</scope>
    <source>
        <strain evidence="16 17">ZZ0214-1</strain>
    </source>
</reference>
<dbReference type="GO" id="GO:0016705">
    <property type="term" value="F:oxidoreductase activity, acting on paired donors, with incorporation or reduction of molecular oxygen"/>
    <property type="evidence" value="ECO:0007669"/>
    <property type="project" value="InterPro"/>
</dbReference>
<dbReference type="PANTHER" id="PTHR46300">
    <property type="entry name" value="P450, PUTATIVE (EUROFUNG)-RELATED-RELATED"/>
    <property type="match status" value="1"/>
</dbReference>
<dbReference type="Gene3D" id="1.10.630.10">
    <property type="entry name" value="Cytochrome P450"/>
    <property type="match status" value="1"/>
</dbReference>
<evidence type="ECO:0000256" key="7">
    <source>
        <dbReference type="ARBA" id="ARBA00022723"/>
    </source>
</evidence>
<evidence type="ECO:0000256" key="14">
    <source>
        <dbReference type="RuleBase" id="RU000461"/>
    </source>
</evidence>
<keyword evidence="7 13" id="KW-0479">Metal-binding</keyword>
<keyword evidence="17" id="KW-1185">Reference proteome</keyword>
<proteinExistence type="inferred from homology"/>
<evidence type="ECO:0000256" key="11">
    <source>
        <dbReference type="ARBA" id="ARBA00023033"/>
    </source>
</evidence>
<evidence type="ECO:0000256" key="10">
    <source>
        <dbReference type="ARBA" id="ARBA00023004"/>
    </source>
</evidence>
<evidence type="ECO:0000256" key="2">
    <source>
        <dbReference type="ARBA" id="ARBA00004370"/>
    </source>
</evidence>
<gene>
    <name evidence="16" type="ORF">GSI_05148</name>
</gene>
<feature type="binding site" description="axial binding residue" evidence="13">
    <location>
        <position position="468"/>
    </location>
    <ligand>
        <name>heme</name>
        <dbReference type="ChEBI" id="CHEBI:30413"/>
    </ligand>
    <ligandPart>
        <name>Fe</name>
        <dbReference type="ChEBI" id="CHEBI:18248"/>
    </ligandPart>
</feature>
<keyword evidence="8 15" id="KW-1133">Transmembrane helix</keyword>
<organism evidence="16 17">
    <name type="scientific">Ganoderma sinense ZZ0214-1</name>
    <dbReference type="NCBI Taxonomy" id="1077348"/>
    <lineage>
        <taxon>Eukaryota</taxon>
        <taxon>Fungi</taxon>
        <taxon>Dikarya</taxon>
        <taxon>Basidiomycota</taxon>
        <taxon>Agaricomycotina</taxon>
        <taxon>Agaricomycetes</taxon>
        <taxon>Polyporales</taxon>
        <taxon>Polyporaceae</taxon>
        <taxon>Ganoderma</taxon>
    </lineage>
</organism>
<evidence type="ECO:0000256" key="15">
    <source>
        <dbReference type="SAM" id="Phobius"/>
    </source>
</evidence>
<name>A0A2G8SF95_9APHY</name>
<dbReference type="GO" id="GO:0005506">
    <property type="term" value="F:iron ion binding"/>
    <property type="evidence" value="ECO:0007669"/>
    <property type="project" value="InterPro"/>
</dbReference>
<dbReference type="Pfam" id="PF00067">
    <property type="entry name" value="p450"/>
    <property type="match status" value="1"/>
</dbReference>
<dbReference type="PANTHER" id="PTHR46300:SF2">
    <property type="entry name" value="CYTOCHROME P450 MONOOXYGENASE ALNH-RELATED"/>
    <property type="match status" value="1"/>
</dbReference>
<dbReference type="PRINTS" id="PR00463">
    <property type="entry name" value="EP450I"/>
</dbReference>
<sequence>MSLSTSSISFALLSDLAPTFFRLAVLLSGIIVALSLLRRTPRDKAGNVVPPGPKGLPILGVFPYLSKYPELSLHKWAKKYGPIYSFMISDQQFVVLSDPNVVKDILVTNGAIFSSRKEMFLKVETILVHRGVTASGYNDTWCKHRHIVAKILTAQFEAKEMIRSLLIDGKAGAAAINPQPYASCFALNNILTVIYGIRAESTVSDPVVKEALRISREFIDSYTQQLIYHSPSLAKNVSGAVSNAVDFFPLLRQFPNRMTSRATKLHQDILDFNRPLLADIEGRLKRGDDVPDCLAKTLLLTREEEELDDLDIMMMCGTLTIGGVETISSIQHWFAAHIVGCPDIQEKAQAELDRVCGRDRLPNADDEKDLPYLRAIAKEVARFHNPFWLGKPHMSTEDFAYHGYFIPKGTVVVGNTWTMHRDPVRHPDPHMFNPDRYANDTTSSADSARLPDVVERDHWSFGMGRRICPGVILAEREVFLGLAHMLWAFKIAPIPGVPIDLNEYDGVSGRSPVPFVVSLTPRNASVAEVLSL</sequence>
<keyword evidence="10 13" id="KW-0408">Iron</keyword>
<dbReference type="Proteomes" id="UP000230002">
    <property type="component" value="Unassembled WGS sequence"/>
</dbReference>
<comment type="pathway">
    <text evidence="3">Secondary metabolite biosynthesis.</text>
</comment>
<evidence type="ECO:0000256" key="1">
    <source>
        <dbReference type="ARBA" id="ARBA00001971"/>
    </source>
</evidence>
<dbReference type="GO" id="GO:0004497">
    <property type="term" value="F:monooxygenase activity"/>
    <property type="evidence" value="ECO:0007669"/>
    <property type="project" value="UniProtKB-KW"/>
</dbReference>
<dbReference type="AlphaFoldDB" id="A0A2G8SF95"/>
<dbReference type="GO" id="GO:0016020">
    <property type="term" value="C:membrane"/>
    <property type="evidence" value="ECO:0007669"/>
    <property type="project" value="UniProtKB-SubCell"/>
</dbReference>
<protein>
    <submittedName>
        <fullName evidence="16">Cytochrome P450</fullName>
    </submittedName>
</protein>
<dbReference type="GO" id="GO:0020037">
    <property type="term" value="F:heme binding"/>
    <property type="evidence" value="ECO:0007669"/>
    <property type="project" value="InterPro"/>
</dbReference>
<dbReference type="InterPro" id="IPR002401">
    <property type="entry name" value="Cyt_P450_E_grp-I"/>
</dbReference>
<evidence type="ECO:0000256" key="4">
    <source>
        <dbReference type="ARBA" id="ARBA00010617"/>
    </source>
</evidence>
<comment type="similarity">
    <text evidence="4 14">Belongs to the cytochrome P450 family.</text>
</comment>
<dbReference type="EMBL" id="AYKW01000010">
    <property type="protein sequence ID" value="PIL32446.1"/>
    <property type="molecule type" value="Genomic_DNA"/>
</dbReference>
<dbReference type="SUPFAM" id="SSF48264">
    <property type="entry name" value="Cytochrome P450"/>
    <property type="match status" value="1"/>
</dbReference>
<keyword evidence="5 13" id="KW-0349">Heme</keyword>
<dbReference type="InterPro" id="IPR017972">
    <property type="entry name" value="Cyt_P450_CS"/>
</dbReference>
<comment type="subcellular location">
    <subcellularLocation>
        <location evidence="2">Membrane</location>
    </subcellularLocation>
</comment>
<comment type="cofactor">
    <cofactor evidence="1 13">
        <name>heme</name>
        <dbReference type="ChEBI" id="CHEBI:30413"/>
    </cofactor>
</comment>
<evidence type="ECO:0000313" key="16">
    <source>
        <dbReference type="EMBL" id="PIL32446.1"/>
    </source>
</evidence>
<evidence type="ECO:0000313" key="17">
    <source>
        <dbReference type="Proteomes" id="UP000230002"/>
    </source>
</evidence>
<evidence type="ECO:0000256" key="13">
    <source>
        <dbReference type="PIRSR" id="PIRSR602401-1"/>
    </source>
</evidence>
<dbReference type="InterPro" id="IPR001128">
    <property type="entry name" value="Cyt_P450"/>
</dbReference>
<dbReference type="InterPro" id="IPR036396">
    <property type="entry name" value="Cyt_P450_sf"/>
</dbReference>
<evidence type="ECO:0000256" key="8">
    <source>
        <dbReference type="ARBA" id="ARBA00022989"/>
    </source>
</evidence>
<keyword evidence="6 15" id="KW-0812">Transmembrane</keyword>
<evidence type="ECO:0000256" key="6">
    <source>
        <dbReference type="ARBA" id="ARBA00022692"/>
    </source>
</evidence>